<protein>
    <submittedName>
        <fullName evidence="1">Uncharacterized protein</fullName>
    </submittedName>
</protein>
<evidence type="ECO:0000313" key="1">
    <source>
        <dbReference type="EMBL" id="KAJ8892256.1"/>
    </source>
</evidence>
<sequence>MQQHEFFSTQDLEKSIAKRKINTKKRHFKWLQLQWLRFNSTPNTLLYKETLDNVMEFSTLDLKKLTKGRPRASISSVDLRPLYPSPRTITAAKKKDMLELFQWIPSIRHQFFIDLVTTEDAVDMGPMSDYEDNEED</sequence>
<dbReference type="Proteomes" id="UP001159363">
    <property type="component" value="Chromosome 2"/>
</dbReference>
<name>A0ABQ9I6J6_9NEOP</name>
<proteinExistence type="predicted"/>
<evidence type="ECO:0000313" key="2">
    <source>
        <dbReference type="Proteomes" id="UP001159363"/>
    </source>
</evidence>
<organism evidence="1 2">
    <name type="scientific">Dryococelus australis</name>
    <dbReference type="NCBI Taxonomy" id="614101"/>
    <lineage>
        <taxon>Eukaryota</taxon>
        <taxon>Metazoa</taxon>
        <taxon>Ecdysozoa</taxon>
        <taxon>Arthropoda</taxon>
        <taxon>Hexapoda</taxon>
        <taxon>Insecta</taxon>
        <taxon>Pterygota</taxon>
        <taxon>Neoptera</taxon>
        <taxon>Polyneoptera</taxon>
        <taxon>Phasmatodea</taxon>
        <taxon>Verophasmatodea</taxon>
        <taxon>Anareolatae</taxon>
        <taxon>Phasmatidae</taxon>
        <taxon>Eurycanthinae</taxon>
        <taxon>Dryococelus</taxon>
    </lineage>
</organism>
<comment type="caution">
    <text evidence="1">The sequence shown here is derived from an EMBL/GenBank/DDBJ whole genome shotgun (WGS) entry which is preliminary data.</text>
</comment>
<reference evidence="1 2" key="1">
    <citation type="submission" date="2023-02" db="EMBL/GenBank/DDBJ databases">
        <title>LHISI_Scaffold_Assembly.</title>
        <authorList>
            <person name="Stuart O.P."/>
            <person name="Cleave R."/>
            <person name="Magrath M.J.L."/>
            <person name="Mikheyev A.S."/>
        </authorList>
    </citation>
    <scope>NUCLEOTIDE SEQUENCE [LARGE SCALE GENOMIC DNA]</scope>
    <source>
        <strain evidence="1">Daus_M_001</strain>
        <tissue evidence="1">Leg muscle</tissue>
    </source>
</reference>
<accession>A0ABQ9I6J6</accession>
<keyword evidence="2" id="KW-1185">Reference proteome</keyword>
<dbReference type="EMBL" id="JARBHB010000002">
    <property type="protein sequence ID" value="KAJ8892256.1"/>
    <property type="molecule type" value="Genomic_DNA"/>
</dbReference>
<gene>
    <name evidence="1" type="ORF">PR048_004836</name>
</gene>